<sequence>MFYTCQNQSCQTRWDPKDVTVKDEGQGPLFRCPVCNSRNPVVPQRKSDGTIVYKQRTR</sequence>
<protein>
    <submittedName>
        <fullName evidence="1">Uncharacterized protein</fullName>
    </submittedName>
</protein>
<name>A0A0C4YGP3_9BURK</name>
<evidence type="ECO:0000313" key="2">
    <source>
        <dbReference type="EMBL" id="QOT80232.1"/>
    </source>
</evidence>
<dbReference type="RefSeq" id="WP_170301757.1">
    <property type="nucleotide sequence ID" value="NZ_CP010537.1"/>
</dbReference>
<dbReference type="Proteomes" id="UP000031843">
    <property type="component" value="Chromosome secondary"/>
</dbReference>
<dbReference type="Proteomes" id="UP000397656">
    <property type="component" value="Chromosome 2"/>
</dbReference>
<reference evidence="2 4" key="2">
    <citation type="submission" date="2020-10" db="EMBL/GenBank/DDBJ databases">
        <title>Complete genome sequence of Cupriavidus basilensis CCUG 49340T.</title>
        <authorList>
            <person name="Salva-Serra F."/>
            <person name="Donoso R.A."/>
            <person name="Cho K.H."/>
            <person name="Yoo J.A."/>
            <person name="Lee K."/>
            <person name="Yoon S.-H."/>
            <person name="Perez-Pantoja D."/>
            <person name="Moore E.R.B."/>
        </authorList>
    </citation>
    <scope>NUCLEOTIDE SEQUENCE [LARGE SCALE GENOMIC DNA]</scope>
    <source>
        <strain evidence="4">CCUG 49340</strain>
        <strain evidence="2">DSM 11853</strain>
    </source>
</reference>
<organism evidence="1 3">
    <name type="scientific">Cupriavidus basilensis</name>
    <dbReference type="NCBI Taxonomy" id="68895"/>
    <lineage>
        <taxon>Bacteria</taxon>
        <taxon>Pseudomonadati</taxon>
        <taxon>Pseudomonadota</taxon>
        <taxon>Betaproteobacteria</taxon>
        <taxon>Burkholderiales</taxon>
        <taxon>Burkholderiaceae</taxon>
        <taxon>Cupriavidus</taxon>
    </lineage>
</organism>
<gene>
    <name evidence="2" type="ORF">F7R26_022470</name>
    <name evidence="1" type="ORF">RR42_s0279</name>
</gene>
<evidence type="ECO:0000313" key="3">
    <source>
        <dbReference type="Proteomes" id="UP000031843"/>
    </source>
</evidence>
<proteinExistence type="predicted"/>
<dbReference type="GeneID" id="98403701"/>
<accession>A0A0C4YGP3</accession>
<dbReference type="STRING" id="68895.RR42_s0279"/>
<dbReference type="KEGG" id="cbw:RR42_s0279"/>
<dbReference type="AlphaFoldDB" id="A0A0C4YGP3"/>
<dbReference type="EMBL" id="CP010537">
    <property type="protein sequence ID" value="AJG21875.1"/>
    <property type="molecule type" value="Genomic_DNA"/>
</dbReference>
<keyword evidence="3" id="KW-1185">Reference proteome</keyword>
<reference evidence="1 3" key="1">
    <citation type="journal article" date="2015" name="Genome Announc.">
        <title>Complete Genome Sequence of Cupriavidus basilensis 4G11, Isolated from the Oak Ridge Field Research Center Site.</title>
        <authorList>
            <person name="Ray J."/>
            <person name="Waters R.J."/>
            <person name="Skerker J.M."/>
            <person name="Kuehl J.V."/>
            <person name="Price M.N."/>
            <person name="Huang J."/>
            <person name="Chakraborty R."/>
            <person name="Arkin A.P."/>
            <person name="Deutschbauer A."/>
        </authorList>
    </citation>
    <scope>NUCLEOTIDE SEQUENCE [LARGE SCALE GENOMIC DNA]</scope>
    <source>
        <strain evidence="1">4G11</strain>
    </source>
</reference>
<dbReference type="EMBL" id="CP062804">
    <property type="protein sequence ID" value="QOT80232.1"/>
    <property type="molecule type" value="Genomic_DNA"/>
</dbReference>
<evidence type="ECO:0000313" key="1">
    <source>
        <dbReference type="EMBL" id="AJG21875.1"/>
    </source>
</evidence>
<evidence type="ECO:0000313" key="4">
    <source>
        <dbReference type="Proteomes" id="UP000397656"/>
    </source>
</evidence>